<name>A0A517DR16_9FIRM</name>
<dbReference type="Pfam" id="PF06745">
    <property type="entry name" value="ATPase"/>
    <property type="match status" value="2"/>
</dbReference>
<accession>A0A517DR16</accession>
<dbReference type="PROSITE" id="PS51146">
    <property type="entry name" value="KAIC"/>
    <property type="match status" value="2"/>
</dbReference>
<evidence type="ECO:0000256" key="3">
    <source>
        <dbReference type="ARBA" id="ARBA00022679"/>
    </source>
</evidence>
<dbReference type="OrthoDB" id="9783783at2"/>
<dbReference type="AlphaFoldDB" id="A0A517DR16"/>
<evidence type="ECO:0000256" key="6">
    <source>
        <dbReference type="ARBA" id="ARBA00022801"/>
    </source>
</evidence>
<dbReference type="GO" id="GO:0016787">
    <property type="term" value="F:hydrolase activity"/>
    <property type="evidence" value="ECO:0007669"/>
    <property type="project" value="UniProtKB-KW"/>
</dbReference>
<keyword evidence="5 9" id="KW-0418">Kinase</keyword>
<dbReference type="Proteomes" id="UP000320776">
    <property type="component" value="Chromosome"/>
</dbReference>
<keyword evidence="10" id="KW-1185">Reference proteome</keyword>
<evidence type="ECO:0000256" key="2">
    <source>
        <dbReference type="ARBA" id="ARBA00022553"/>
    </source>
</evidence>
<dbReference type="PANTHER" id="PTHR42926">
    <property type="match status" value="1"/>
</dbReference>
<dbReference type="InterPro" id="IPR051347">
    <property type="entry name" value="Circadian_clock_KaiC-rel"/>
</dbReference>
<dbReference type="PIRSF" id="PIRSF039117">
    <property type="entry name" value="KaiC"/>
    <property type="match status" value="1"/>
</dbReference>
<dbReference type="GO" id="GO:0005524">
    <property type="term" value="F:ATP binding"/>
    <property type="evidence" value="ECO:0007669"/>
    <property type="project" value="InterPro"/>
</dbReference>
<dbReference type="SUPFAM" id="SSF52540">
    <property type="entry name" value="P-loop containing nucleoside triphosphate hydrolases"/>
    <property type="match status" value="2"/>
</dbReference>
<dbReference type="InterPro" id="IPR003593">
    <property type="entry name" value="AAA+_ATPase"/>
</dbReference>
<organism evidence="9 10">
    <name type="scientific">Sporomusa termitida</name>
    <dbReference type="NCBI Taxonomy" id="2377"/>
    <lineage>
        <taxon>Bacteria</taxon>
        <taxon>Bacillati</taxon>
        <taxon>Bacillota</taxon>
        <taxon>Negativicutes</taxon>
        <taxon>Selenomonadales</taxon>
        <taxon>Sporomusaceae</taxon>
        <taxon>Sporomusa</taxon>
    </lineage>
</organism>
<evidence type="ECO:0000313" key="9">
    <source>
        <dbReference type="EMBL" id="QDR79809.1"/>
    </source>
</evidence>
<dbReference type="Gene3D" id="3.40.50.300">
    <property type="entry name" value="P-loop containing nucleotide triphosphate hydrolases"/>
    <property type="match status" value="2"/>
</dbReference>
<dbReference type="RefSeq" id="WP_144349404.1">
    <property type="nucleotide sequence ID" value="NZ_CP036259.1"/>
</dbReference>
<dbReference type="InterPro" id="IPR030665">
    <property type="entry name" value="KaiC"/>
</dbReference>
<dbReference type="EMBL" id="CP036259">
    <property type="protein sequence ID" value="QDR79809.1"/>
    <property type="molecule type" value="Genomic_DNA"/>
</dbReference>
<sequence>MESTVIQRDQCLQKIPTGIKGFDEITYGGLPRGRAALVCGAAGCGKTLFAMQFLVNGAVLYNEPGVFMSFEENEAELAENFASLGLDLNELAEQNKIRLDHVFIGKSKIVENGEYDLAGLFVRLDSAINAIGAKRVVLDTIEALFSCLSDTKLLRAELRRLFHWLKEKGVTTIITGERGTDALTRHGIEEYVSDCVIVLDHKVIDNISTRHLSIMKYRGSAHGTNEYPFLIDEHGICIMPITSVELDAVASTDRISSGVARLDTMLGADGFYVGSSVLISGTAGTGKTTLSAHAVHAACGRGEKSLYFALEESPNQIIRNIRSVGIDLQQWVDKGLLQFLAARPTCFGLEMHLVTMYKTITEFNPRLVIVDSMSDLVSMGSAKAVKSMLTRLLDFLKHKQITVILLELSTVNSIELTKVGISSLADTWIALRDIELGGERNRGLYILKSRGMAHSNQIREFVLTDQGIDLLDVYTGHEGVLTGSARFTQEAKEKAELLLRQQDIERRRQDIERKRKKAEAAIAEIQTCFEAEKAELEDLIVHGEAELKIFAKGSEQIALMRKAD</sequence>
<keyword evidence="4" id="KW-0677">Repeat</keyword>
<gene>
    <name evidence="9" type="primary">kaiC</name>
    <name evidence="9" type="ORF">SPTER_11090</name>
</gene>
<evidence type="ECO:0000259" key="8">
    <source>
        <dbReference type="PROSITE" id="PS51146"/>
    </source>
</evidence>
<dbReference type="InterPro" id="IPR014774">
    <property type="entry name" value="KaiC-like_dom"/>
</dbReference>
<feature type="coiled-coil region" evidence="7">
    <location>
        <begin position="494"/>
        <end position="528"/>
    </location>
</feature>
<protein>
    <recommendedName>
        <fullName evidence="1">non-specific serine/threonine protein kinase</fullName>
        <ecNumber evidence="1">2.7.11.1</ecNumber>
    </recommendedName>
</protein>
<dbReference type="InterPro" id="IPR027417">
    <property type="entry name" value="P-loop_NTPase"/>
</dbReference>
<reference evidence="9 10" key="1">
    <citation type="submission" date="2019-02" db="EMBL/GenBank/DDBJ databases">
        <title>Closed genome of Sporomusa termitida DSM 4440.</title>
        <authorList>
            <person name="Poehlein A."/>
            <person name="Daniel R."/>
        </authorList>
    </citation>
    <scope>NUCLEOTIDE SEQUENCE [LARGE SCALE GENOMIC DNA]</scope>
    <source>
        <strain evidence="9 10">DSM 4440</strain>
    </source>
</reference>
<evidence type="ECO:0000256" key="4">
    <source>
        <dbReference type="ARBA" id="ARBA00022737"/>
    </source>
</evidence>
<keyword evidence="2" id="KW-0597">Phosphoprotein</keyword>
<feature type="domain" description="KaiC" evidence="8">
    <location>
        <begin position="13"/>
        <end position="252"/>
    </location>
</feature>
<evidence type="ECO:0000256" key="1">
    <source>
        <dbReference type="ARBA" id="ARBA00012513"/>
    </source>
</evidence>
<dbReference type="PANTHER" id="PTHR42926:SF1">
    <property type="entry name" value="CIRCADIAN CLOCK OSCILLATOR PROTEIN KAIC 1"/>
    <property type="match status" value="1"/>
</dbReference>
<dbReference type="GO" id="GO:0004674">
    <property type="term" value="F:protein serine/threonine kinase activity"/>
    <property type="evidence" value="ECO:0007669"/>
    <property type="project" value="UniProtKB-EC"/>
</dbReference>
<dbReference type="NCBIfam" id="NF006799">
    <property type="entry name" value="PRK09302.1"/>
    <property type="match status" value="1"/>
</dbReference>
<evidence type="ECO:0000256" key="5">
    <source>
        <dbReference type="ARBA" id="ARBA00022777"/>
    </source>
</evidence>
<evidence type="ECO:0000313" key="10">
    <source>
        <dbReference type="Proteomes" id="UP000320776"/>
    </source>
</evidence>
<keyword evidence="3 9" id="KW-0808">Transferase</keyword>
<feature type="domain" description="KaiC" evidence="8">
    <location>
        <begin position="253"/>
        <end position="484"/>
    </location>
</feature>
<dbReference type="SMART" id="SM00382">
    <property type="entry name" value="AAA"/>
    <property type="match status" value="2"/>
</dbReference>
<dbReference type="InterPro" id="IPR010624">
    <property type="entry name" value="KaiC_dom"/>
</dbReference>
<evidence type="ECO:0000256" key="7">
    <source>
        <dbReference type="SAM" id="Coils"/>
    </source>
</evidence>
<keyword evidence="6" id="KW-0378">Hydrolase</keyword>
<dbReference type="KEGG" id="sted:SPTER_11090"/>
<dbReference type="EC" id="2.7.11.1" evidence="1"/>
<proteinExistence type="predicted"/>
<keyword evidence="7" id="KW-0175">Coiled coil</keyword>